<name>A0AB34IP95_PRYPA</name>
<dbReference type="AlphaFoldDB" id="A0AB34IP95"/>
<dbReference type="Proteomes" id="UP001515480">
    <property type="component" value="Unassembled WGS sequence"/>
</dbReference>
<accession>A0AB34IP95</accession>
<dbReference type="EMBL" id="JBGBPQ010000020">
    <property type="protein sequence ID" value="KAL1504012.1"/>
    <property type="molecule type" value="Genomic_DNA"/>
</dbReference>
<evidence type="ECO:0000313" key="3">
    <source>
        <dbReference type="Proteomes" id="UP001515480"/>
    </source>
</evidence>
<comment type="caution">
    <text evidence="2">The sequence shown here is derived from an EMBL/GenBank/DDBJ whole genome shotgun (WGS) entry which is preliminary data.</text>
</comment>
<protein>
    <submittedName>
        <fullName evidence="2">Uncharacterized protein</fullName>
    </submittedName>
</protein>
<keyword evidence="3" id="KW-1185">Reference proteome</keyword>
<gene>
    <name evidence="2" type="ORF">AB1Y20_010427</name>
</gene>
<evidence type="ECO:0000313" key="2">
    <source>
        <dbReference type="EMBL" id="KAL1504012.1"/>
    </source>
</evidence>
<sequence length="202" mass="22505">MALPLARLLADTFDMALVTSYRSFALALASIVEARITHGAELLWRPALEALARRFGASWRHWAVVAAVGMLFRANRLQVKHGHASLFHDFLGRSTASGRRMGYESAAPLSSYARDAYEASLYRGRTSAPGVLTDPRTHGRCAAEVTLPDGSGTWYFVPSERKERRHEYEVEEQLSNPWKPTHPLMLTGPAEDDRGLAVRSRL</sequence>
<feature type="region of interest" description="Disordered" evidence="1">
    <location>
        <begin position="179"/>
        <end position="202"/>
    </location>
</feature>
<proteinExistence type="predicted"/>
<organism evidence="2 3">
    <name type="scientific">Prymnesium parvum</name>
    <name type="common">Toxic golden alga</name>
    <dbReference type="NCBI Taxonomy" id="97485"/>
    <lineage>
        <taxon>Eukaryota</taxon>
        <taxon>Haptista</taxon>
        <taxon>Haptophyta</taxon>
        <taxon>Prymnesiophyceae</taxon>
        <taxon>Prymnesiales</taxon>
        <taxon>Prymnesiaceae</taxon>
        <taxon>Prymnesium</taxon>
    </lineage>
</organism>
<reference evidence="2 3" key="1">
    <citation type="journal article" date="2024" name="Science">
        <title>Giant polyketide synthase enzymes in the biosynthesis of giant marine polyether toxins.</title>
        <authorList>
            <person name="Fallon T.R."/>
            <person name="Shende V.V."/>
            <person name="Wierzbicki I.H."/>
            <person name="Pendleton A.L."/>
            <person name="Watervoot N.F."/>
            <person name="Auber R.P."/>
            <person name="Gonzalez D.J."/>
            <person name="Wisecaver J.H."/>
            <person name="Moore B.S."/>
        </authorList>
    </citation>
    <scope>NUCLEOTIDE SEQUENCE [LARGE SCALE GENOMIC DNA]</scope>
    <source>
        <strain evidence="2 3">12B1</strain>
    </source>
</reference>
<evidence type="ECO:0000256" key="1">
    <source>
        <dbReference type="SAM" id="MobiDB-lite"/>
    </source>
</evidence>